<dbReference type="Proteomes" id="UP001189616">
    <property type="component" value="Unassembled WGS sequence"/>
</dbReference>
<evidence type="ECO:0000313" key="3">
    <source>
        <dbReference type="Proteomes" id="UP001189616"/>
    </source>
</evidence>
<name>A0ABN9IQK0_9RALS</name>
<evidence type="ECO:0000313" key="2">
    <source>
        <dbReference type="EMBL" id="CAJ0789068.1"/>
    </source>
</evidence>
<feature type="transmembrane region" description="Helical" evidence="1">
    <location>
        <begin position="6"/>
        <end position="27"/>
    </location>
</feature>
<sequence length="48" mass="5562">MTTFLDSTIGWIAPCLIATAIVAPAMWRKLRTRRALEAMHLAREYREE</sequence>
<dbReference type="RefSeq" id="WP_316657585.1">
    <property type="nucleotide sequence ID" value="NZ_CATYWO010000002.1"/>
</dbReference>
<dbReference type="EMBL" id="CATYWO010000002">
    <property type="protein sequence ID" value="CAJ0789068.1"/>
    <property type="molecule type" value="Genomic_DNA"/>
</dbReference>
<organism evidence="2 3">
    <name type="scientific">Ralstonia condita</name>
    <dbReference type="NCBI Taxonomy" id="3058600"/>
    <lineage>
        <taxon>Bacteria</taxon>
        <taxon>Pseudomonadati</taxon>
        <taxon>Pseudomonadota</taxon>
        <taxon>Betaproteobacteria</taxon>
        <taxon>Burkholderiales</taxon>
        <taxon>Burkholderiaceae</taxon>
        <taxon>Ralstonia</taxon>
    </lineage>
</organism>
<keyword evidence="3" id="KW-1185">Reference proteome</keyword>
<proteinExistence type="predicted"/>
<protein>
    <recommendedName>
        <fullName evidence="4">Transmembrane protein</fullName>
    </recommendedName>
</protein>
<evidence type="ECO:0008006" key="4">
    <source>
        <dbReference type="Google" id="ProtNLM"/>
    </source>
</evidence>
<keyword evidence="1" id="KW-0472">Membrane</keyword>
<reference evidence="2 3" key="1">
    <citation type="submission" date="2023-07" db="EMBL/GenBank/DDBJ databases">
        <authorList>
            <person name="Peeters C."/>
        </authorList>
    </citation>
    <scope>NUCLEOTIDE SEQUENCE [LARGE SCALE GENOMIC DNA]</scope>
    <source>
        <strain evidence="2 3">LMG 7141</strain>
    </source>
</reference>
<comment type="caution">
    <text evidence="2">The sequence shown here is derived from an EMBL/GenBank/DDBJ whole genome shotgun (WGS) entry which is preliminary data.</text>
</comment>
<evidence type="ECO:0000256" key="1">
    <source>
        <dbReference type="SAM" id="Phobius"/>
    </source>
</evidence>
<keyword evidence="1" id="KW-0812">Transmembrane</keyword>
<accession>A0ABN9IQK0</accession>
<gene>
    <name evidence="2" type="ORF">LMG7141_02174</name>
</gene>
<keyword evidence="1" id="KW-1133">Transmembrane helix</keyword>